<dbReference type="PANTHER" id="PTHR47957:SF3">
    <property type="entry name" value="ATP-DEPENDENT HELICASE HRQ1"/>
    <property type="match status" value="1"/>
</dbReference>
<evidence type="ECO:0000313" key="7">
    <source>
        <dbReference type="Proteomes" id="UP000245166"/>
    </source>
</evidence>
<organism evidence="6 7">
    <name type="scientific">Serinibacter arcticus</name>
    <dbReference type="NCBI Taxonomy" id="1655435"/>
    <lineage>
        <taxon>Bacteria</taxon>
        <taxon>Bacillati</taxon>
        <taxon>Actinomycetota</taxon>
        <taxon>Actinomycetes</taxon>
        <taxon>Micrococcales</taxon>
        <taxon>Beutenbergiaceae</taxon>
        <taxon>Serinibacter</taxon>
    </lineage>
</organism>
<keyword evidence="7" id="KW-1185">Reference proteome</keyword>
<accession>A0A2U1ZUP0</accession>
<dbReference type="GO" id="GO:0036297">
    <property type="term" value="P:interstrand cross-link repair"/>
    <property type="evidence" value="ECO:0007669"/>
    <property type="project" value="TreeGrafter"/>
</dbReference>
<keyword evidence="6" id="KW-0378">Hydrolase</keyword>
<feature type="domain" description="Helicase ATP-binding" evidence="4">
    <location>
        <begin position="92"/>
        <end position="285"/>
    </location>
</feature>
<dbReference type="Pfam" id="PF00271">
    <property type="entry name" value="Helicase_C"/>
    <property type="match status" value="1"/>
</dbReference>
<dbReference type="Proteomes" id="UP000245166">
    <property type="component" value="Unassembled WGS sequence"/>
</dbReference>
<feature type="domain" description="Helicase C-terminal" evidence="5">
    <location>
        <begin position="345"/>
        <end position="507"/>
    </location>
</feature>
<dbReference type="AlphaFoldDB" id="A0A2U1ZUP0"/>
<dbReference type="InterPro" id="IPR014001">
    <property type="entry name" value="Helicase_ATP-bd"/>
</dbReference>
<proteinExistence type="predicted"/>
<evidence type="ECO:0000259" key="4">
    <source>
        <dbReference type="PROSITE" id="PS51192"/>
    </source>
</evidence>
<dbReference type="InterPro" id="IPR018973">
    <property type="entry name" value="MZB"/>
</dbReference>
<dbReference type="PROSITE" id="PS51192">
    <property type="entry name" value="HELICASE_ATP_BIND_1"/>
    <property type="match status" value="1"/>
</dbReference>
<evidence type="ECO:0000259" key="5">
    <source>
        <dbReference type="PROSITE" id="PS51194"/>
    </source>
</evidence>
<gene>
    <name evidence="6" type="ORF">C8046_08605</name>
</gene>
<evidence type="ECO:0000256" key="2">
    <source>
        <dbReference type="ARBA" id="ARBA00022840"/>
    </source>
</evidence>
<dbReference type="Pfam" id="PF00270">
    <property type="entry name" value="DEAD"/>
    <property type="match status" value="1"/>
</dbReference>
<dbReference type="SMART" id="SM00487">
    <property type="entry name" value="DEXDc"/>
    <property type="match status" value="1"/>
</dbReference>
<dbReference type="InterPro" id="IPR022307">
    <property type="entry name" value="Helicase_put_actinobac"/>
</dbReference>
<feature type="region of interest" description="Disordered" evidence="3">
    <location>
        <begin position="1"/>
        <end position="29"/>
    </location>
</feature>
<dbReference type="InterPro" id="IPR001650">
    <property type="entry name" value="Helicase_C-like"/>
</dbReference>
<dbReference type="InterPro" id="IPR055227">
    <property type="entry name" value="HRQ1_WHD"/>
</dbReference>
<dbReference type="PANTHER" id="PTHR47957">
    <property type="entry name" value="ATP-DEPENDENT HELICASE HRQ1"/>
    <property type="match status" value="1"/>
</dbReference>
<dbReference type="SUPFAM" id="SSF52540">
    <property type="entry name" value="P-loop containing nucleoside triphosphate hydrolases"/>
    <property type="match status" value="1"/>
</dbReference>
<dbReference type="EMBL" id="PYHR01000002">
    <property type="protein sequence ID" value="PWD50705.1"/>
    <property type="molecule type" value="Genomic_DNA"/>
</dbReference>
<comment type="caution">
    <text evidence="6">The sequence shown here is derived from an EMBL/GenBank/DDBJ whole genome shotgun (WGS) entry which is preliminary data.</text>
</comment>
<keyword evidence="6" id="KW-0347">Helicase</keyword>
<keyword evidence="2" id="KW-0067">ATP-binding</keyword>
<dbReference type="SMART" id="SM00490">
    <property type="entry name" value="HELICc"/>
    <property type="match status" value="1"/>
</dbReference>
<dbReference type="CDD" id="cd18797">
    <property type="entry name" value="SF2_C_Hrq"/>
    <property type="match status" value="1"/>
</dbReference>
<sequence length="836" mass="89089">MGDVPDLPLPFPAHGGAGRVDGDGSDPGAPQADVLEILLAGGERAEQLRHVREIPGRSGIRADWPTWVDPRLVAAYRGSGVEAPWRHQVETAEAVHAGRHTVIATSTGSGKSLAVWLPTLSGILTSPAPTGSVASLRRRPTALYLSPTKALAADQLASLERLLDAGDLSSQVRVASCDGDTSFDERGWVRAHADVVLTNPDFLHFSLLPGHERWTRLLRGLTHVIVDECHAYRGVFGAHVSLVLRRLLRLARFYGADPIVVAASATTGEPADTLVRLTGVDPDRVHATTRDTAPQGRRRIVFWEPAALRSAGWEDWGDEGWGEGATLSGAPEVPRRSALTESAELLRDLVRARRRTLAFVRSRAGSEVVAATAAEAMGEDAYEGDPVEVLRRGGRVAVAAYRGGYLPEERRTLEDALRTGRLTALATTNALELGVDISGLDAVLMTGWPGTRVSFWQQAGRAGRAGADGVAVLVASANPLDTYLVNHPSSVLDEAIEVTTFDPTNPYVLAPHLCAAAAEVPLTQDDLAVFGLATTDLLDELVRRGLLRRRPTGWFWNQARREVPSQLTDLRGSGVAGVAVVDGVTGAMLGTVDGGRADSTVHPGAVYVHQGRTFVVEQLEDDVALVLPGDVAHRTMATAAHHASFVDVLEEMSWGPVTWRYGHVEVTSQVQGYDVRVPPSMEVVARHELDLPVRVLPTTGVWWTLGTDTLLAETGIAPGDVPGALHAAEHAAIGVLPLLATCDRWDIGGLSTALHPETGAPTVLVHDGHPGGAGFAQRGFRAARRWIEATYEAVASCGCRHGCPRCVYSPKCGNGNSPLDKGGALAVLDYLRSLAP</sequence>
<protein>
    <submittedName>
        <fullName evidence="6">DEAD/DEAH box helicase</fullName>
    </submittedName>
</protein>
<dbReference type="PROSITE" id="PS51194">
    <property type="entry name" value="HELICASE_CTER"/>
    <property type="match status" value="1"/>
</dbReference>
<dbReference type="GO" id="GO:0006289">
    <property type="term" value="P:nucleotide-excision repair"/>
    <property type="evidence" value="ECO:0007669"/>
    <property type="project" value="TreeGrafter"/>
</dbReference>
<dbReference type="Pfam" id="PF09369">
    <property type="entry name" value="MZB"/>
    <property type="match status" value="1"/>
</dbReference>
<dbReference type="InterPro" id="IPR027417">
    <property type="entry name" value="P-loop_NTPase"/>
</dbReference>
<dbReference type="InterPro" id="IPR011545">
    <property type="entry name" value="DEAD/DEAH_box_helicase_dom"/>
</dbReference>
<dbReference type="GO" id="GO:0003676">
    <property type="term" value="F:nucleic acid binding"/>
    <property type="evidence" value="ECO:0007669"/>
    <property type="project" value="InterPro"/>
</dbReference>
<dbReference type="Pfam" id="PF22982">
    <property type="entry name" value="WHD_HRQ1"/>
    <property type="match status" value="1"/>
</dbReference>
<dbReference type="GO" id="GO:0005524">
    <property type="term" value="F:ATP binding"/>
    <property type="evidence" value="ECO:0007669"/>
    <property type="project" value="UniProtKB-KW"/>
</dbReference>
<dbReference type="OrthoDB" id="143059at2"/>
<reference evidence="6 7" key="1">
    <citation type="submission" date="2018-03" db="EMBL/GenBank/DDBJ databases">
        <title>Genome assembly of novel Miniimonas species PCH200.</title>
        <authorList>
            <person name="Thakur V."/>
            <person name="Kumar V."/>
            <person name="Singh D."/>
        </authorList>
    </citation>
    <scope>NUCLEOTIDE SEQUENCE [LARGE SCALE GENOMIC DNA]</scope>
    <source>
        <strain evidence="6 7">PCH200</strain>
    </source>
</reference>
<name>A0A2U1ZUP0_9MICO</name>
<evidence type="ECO:0000256" key="3">
    <source>
        <dbReference type="SAM" id="MobiDB-lite"/>
    </source>
</evidence>
<dbReference type="Gene3D" id="3.40.50.300">
    <property type="entry name" value="P-loop containing nucleotide triphosphate hydrolases"/>
    <property type="match status" value="2"/>
</dbReference>
<keyword evidence="1" id="KW-0547">Nucleotide-binding</keyword>
<evidence type="ECO:0000256" key="1">
    <source>
        <dbReference type="ARBA" id="ARBA00022741"/>
    </source>
</evidence>
<dbReference type="GO" id="GO:0043138">
    <property type="term" value="F:3'-5' DNA helicase activity"/>
    <property type="evidence" value="ECO:0007669"/>
    <property type="project" value="TreeGrafter"/>
</dbReference>
<evidence type="ECO:0000313" key="6">
    <source>
        <dbReference type="EMBL" id="PWD50705.1"/>
    </source>
</evidence>
<dbReference type="NCBIfam" id="TIGR03817">
    <property type="entry name" value="DECH_helic"/>
    <property type="match status" value="1"/>
</dbReference>